<evidence type="ECO:0008006" key="6">
    <source>
        <dbReference type="Google" id="ProtNLM"/>
    </source>
</evidence>
<proteinExistence type="predicted"/>
<dbReference type="AlphaFoldDB" id="A0AAV2RB38"/>
<evidence type="ECO:0000313" key="5">
    <source>
        <dbReference type="Proteomes" id="UP001497623"/>
    </source>
</evidence>
<evidence type="ECO:0000256" key="2">
    <source>
        <dbReference type="ARBA" id="ARBA00023022"/>
    </source>
</evidence>
<keyword evidence="1" id="KW-0929">Antimicrobial</keyword>
<feature type="transmembrane region" description="Helical" evidence="3">
    <location>
        <begin position="43"/>
        <end position="61"/>
    </location>
</feature>
<dbReference type="EMBL" id="CAXKWB010017846">
    <property type="protein sequence ID" value="CAL4119869.1"/>
    <property type="molecule type" value="Genomic_DNA"/>
</dbReference>
<dbReference type="Gene3D" id="3.30.160.320">
    <property type="match status" value="1"/>
</dbReference>
<keyword evidence="3" id="KW-1133">Transmembrane helix</keyword>
<keyword evidence="3" id="KW-0812">Transmembrane</keyword>
<dbReference type="GO" id="GO:0042742">
    <property type="term" value="P:defense response to bacterium"/>
    <property type="evidence" value="ECO:0007669"/>
    <property type="project" value="UniProtKB-KW"/>
</dbReference>
<keyword evidence="5" id="KW-1185">Reference proteome</keyword>
<protein>
    <recommendedName>
        <fullName evidence="6">Anti-lipopolysaccharide factor</fullName>
    </recommendedName>
</protein>
<keyword evidence="2" id="KW-0044">Antibiotic</keyword>
<name>A0AAV2RB38_MEGNR</name>
<sequence>MTLCRFISQCQRTAAHSSPGGGKQHNSSKAVIENLRSMSRRTCLSFAPALLVLLVVGAAHVQGFSLGSIIGDALGGTLKRVADNAHKSDTLELFEHTCEYTVYPYFKKWEIYYKANVFCPGWVPYRGQYDDSRSSSKSQLIATQDLVRQLVAGGQITEQDAKVWLDQKV</sequence>
<evidence type="ECO:0000313" key="4">
    <source>
        <dbReference type="EMBL" id="CAL4119869.1"/>
    </source>
</evidence>
<dbReference type="Pfam" id="PF11630">
    <property type="entry name" value="Anti-LPS-SCYG"/>
    <property type="match status" value="1"/>
</dbReference>
<comment type="caution">
    <text evidence="4">The sequence shown here is derived from an EMBL/GenBank/DDBJ whole genome shotgun (WGS) entry which is preliminary data.</text>
</comment>
<dbReference type="InterPro" id="IPR024509">
    <property type="entry name" value="Anti-LPS_factor/Scygonadin"/>
</dbReference>
<reference evidence="4 5" key="1">
    <citation type="submission" date="2024-05" db="EMBL/GenBank/DDBJ databases">
        <authorList>
            <person name="Wallberg A."/>
        </authorList>
    </citation>
    <scope>NUCLEOTIDE SEQUENCE [LARGE SCALE GENOMIC DNA]</scope>
</reference>
<dbReference type="InterPro" id="IPR038539">
    <property type="entry name" value="Anti-LPS_factor/Scygonadin_sf"/>
</dbReference>
<organism evidence="4 5">
    <name type="scientific">Meganyctiphanes norvegica</name>
    <name type="common">Northern krill</name>
    <name type="synonym">Thysanopoda norvegica</name>
    <dbReference type="NCBI Taxonomy" id="48144"/>
    <lineage>
        <taxon>Eukaryota</taxon>
        <taxon>Metazoa</taxon>
        <taxon>Ecdysozoa</taxon>
        <taxon>Arthropoda</taxon>
        <taxon>Crustacea</taxon>
        <taxon>Multicrustacea</taxon>
        <taxon>Malacostraca</taxon>
        <taxon>Eumalacostraca</taxon>
        <taxon>Eucarida</taxon>
        <taxon>Euphausiacea</taxon>
        <taxon>Euphausiidae</taxon>
        <taxon>Meganyctiphanes</taxon>
    </lineage>
</organism>
<evidence type="ECO:0000256" key="1">
    <source>
        <dbReference type="ARBA" id="ARBA00022529"/>
    </source>
</evidence>
<dbReference type="Proteomes" id="UP001497623">
    <property type="component" value="Unassembled WGS sequence"/>
</dbReference>
<accession>A0AAV2RB38</accession>
<evidence type="ECO:0000256" key="3">
    <source>
        <dbReference type="SAM" id="Phobius"/>
    </source>
</evidence>
<gene>
    <name evidence="4" type="ORF">MNOR_LOCUS21836</name>
</gene>
<keyword evidence="3" id="KW-0472">Membrane</keyword>